<organism evidence="2">
    <name type="scientific">Anaerococcus vaginalis</name>
    <dbReference type="NCBI Taxonomy" id="33037"/>
    <lineage>
        <taxon>Bacteria</taxon>
        <taxon>Bacillati</taxon>
        <taxon>Bacillota</taxon>
        <taxon>Tissierellia</taxon>
        <taxon>Tissierellales</taxon>
        <taxon>Peptoniphilaceae</taxon>
        <taxon>Anaerococcus</taxon>
    </lineage>
</organism>
<comment type="similarity">
    <text evidence="1">Belongs to the protein-tyrosine phosphatase family.</text>
</comment>
<dbReference type="SUPFAM" id="SSF52799">
    <property type="entry name" value="(Phosphotyrosine protein) phosphatases II"/>
    <property type="match status" value="1"/>
</dbReference>
<dbReference type="InterPro" id="IPR026893">
    <property type="entry name" value="Tyr/Ser_Pase_IphP-type"/>
</dbReference>
<reference evidence="2" key="1">
    <citation type="submission" date="2019-11" db="EMBL/GenBank/DDBJ databases">
        <authorList>
            <person name="Feng L."/>
        </authorList>
    </citation>
    <scope>NUCLEOTIDE SEQUENCE</scope>
    <source>
        <strain evidence="2">AvaginalisLFYP127</strain>
    </source>
</reference>
<dbReference type="PROSITE" id="PS00383">
    <property type="entry name" value="TYR_PHOSPHATASE_1"/>
    <property type="match status" value="1"/>
</dbReference>
<dbReference type="PANTHER" id="PTHR31126:SF1">
    <property type="entry name" value="TYROSINE SPECIFIC PROTEIN PHOSPHATASES DOMAIN-CONTAINING PROTEIN"/>
    <property type="match status" value="1"/>
</dbReference>
<dbReference type="Gene3D" id="3.90.190.10">
    <property type="entry name" value="Protein tyrosine phosphatase superfamily"/>
    <property type="match status" value="1"/>
</dbReference>
<dbReference type="EMBL" id="CACRSW010000006">
    <property type="protein sequence ID" value="VYS84236.1"/>
    <property type="molecule type" value="Genomic_DNA"/>
</dbReference>
<evidence type="ECO:0000313" key="2">
    <source>
        <dbReference type="EMBL" id="VYS84236.1"/>
    </source>
</evidence>
<name>A0A6N2RTS9_9FIRM</name>
<dbReference type="Pfam" id="PF13350">
    <property type="entry name" value="Y_phosphatase3"/>
    <property type="match status" value="1"/>
</dbReference>
<gene>
    <name evidence="2" type="primary">iphP</name>
    <name evidence="2" type="ORF">AVLFYP127_01545</name>
</gene>
<dbReference type="RefSeq" id="WP_156328628.1">
    <property type="nucleotide sequence ID" value="NZ_CACRSW010000006.1"/>
</dbReference>
<accession>A0A6N2RTS9</accession>
<dbReference type="InterPro" id="IPR029021">
    <property type="entry name" value="Prot-tyrosine_phosphatase-like"/>
</dbReference>
<dbReference type="PANTHER" id="PTHR31126">
    <property type="entry name" value="TYROSINE-PROTEIN PHOSPHATASE"/>
    <property type="match status" value="1"/>
</dbReference>
<keyword evidence="2" id="KW-0378">Hydrolase</keyword>
<dbReference type="AlphaFoldDB" id="A0A6N2RTS9"/>
<evidence type="ECO:0000256" key="1">
    <source>
        <dbReference type="ARBA" id="ARBA00009580"/>
    </source>
</evidence>
<dbReference type="EC" id="3.1.3.48" evidence="2"/>
<sequence length="240" mass="27931">MEKIKYLKILPFENIKNARNLGGYPTIDGEITSWKSFIRSANLDSCTKKDLDLLKDLNVSTIIDLRRDDEIKYHYEKIKILKEKFSHYNVSLSPRPMRQEEIQRLIEKKDTIGKSYITLIDNFPAIKKIFEIMANADGSVLFHCQEGKDRTGIISMILFGLVGVFRTDIMADYEISSANLGYVDMYGQNENEAVFRITSPYNIKEAMEYIQRKYGTYDAYLEYAGVEKKIIEKIKEKMIE</sequence>
<dbReference type="GO" id="GO:0004725">
    <property type="term" value="F:protein tyrosine phosphatase activity"/>
    <property type="evidence" value="ECO:0007669"/>
    <property type="project" value="UniProtKB-EC"/>
</dbReference>
<protein>
    <submittedName>
        <fullName evidence="2">Tyrosine-protein phosphatase</fullName>
        <ecNumber evidence="2">3.1.3.48</ecNumber>
    </submittedName>
</protein>
<proteinExistence type="inferred from homology"/>
<dbReference type="InterPro" id="IPR016130">
    <property type="entry name" value="Tyr_Pase_AS"/>
</dbReference>